<evidence type="ECO:0000256" key="3">
    <source>
        <dbReference type="ARBA" id="ARBA00023163"/>
    </source>
</evidence>
<dbReference type="SUPFAM" id="SSF55804">
    <property type="entry name" value="Phoshotransferase/anion transport protein"/>
    <property type="match status" value="1"/>
</dbReference>
<evidence type="ECO:0000313" key="5">
    <source>
        <dbReference type="EMBL" id="HIX06102.1"/>
    </source>
</evidence>
<dbReference type="PANTHER" id="PTHR30185:SF18">
    <property type="entry name" value="TRANSCRIPTIONAL REGULATOR MTLR"/>
    <property type="match status" value="1"/>
</dbReference>
<proteinExistence type="predicted"/>
<dbReference type="GO" id="GO:0009401">
    <property type="term" value="P:phosphoenolpyruvate-dependent sugar phosphotransferase system"/>
    <property type="evidence" value="ECO:0007669"/>
    <property type="project" value="InterPro"/>
</dbReference>
<keyword evidence="1" id="KW-0808">Transferase</keyword>
<keyword evidence="5" id="KW-0762">Sugar transport</keyword>
<dbReference type="Proteomes" id="UP000824193">
    <property type="component" value="Unassembled WGS sequence"/>
</dbReference>
<evidence type="ECO:0000256" key="1">
    <source>
        <dbReference type="ARBA" id="ARBA00022679"/>
    </source>
</evidence>
<dbReference type="InterPro" id="IPR002178">
    <property type="entry name" value="PTS_EIIA_type-2_dom"/>
</dbReference>
<keyword evidence="2" id="KW-0805">Transcription regulation</keyword>
<dbReference type="GO" id="GO:0008982">
    <property type="term" value="F:protein-N(PI)-phosphohistidine-sugar phosphotransferase activity"/>
    <property type="evidence" value="ECO:0007669"/>
    <property type="project" value="InterPro"/>
</dbReference>
<protein>
    <submittedName>
        <fullName evidence="5">PTS sugar transporter subunit IIA</fullName>
    </submittedName>
</protein>
<dbReference type="Gene3D" id="1.10.10.10">
    <property type="entry name" value="Winged helix-like DNA-binding domain superfamily/Winged helix DNA-binding domain"/>
    <property type="match status" value="1"/>
</dbReference>
<dbReference type="InterPro" id="IPR050661">
    <property type="entry name" value="BglG_antiterminators"/>
</dbReference>
<dbReference type="SUPFAM" id="SSF46785">
    <property type="entry name" value="Winged helix' DNA-binding domain"/>
    <property type="match status" value="1"/>
</dbReference>
<dbReference type="Pfam" id="PF08279">
    <property type="entry name" value="HTH_11"/>
    <property type="match status" value="1"/>
</dbReference>
<feature type="domain" description="PTS EIIA type-2" evidence="4">
    <location>
        <begin position="543"/>
        <end position="685"/>
    </location>
</feature>
<keyword evidence="5" id="KW-0813">Transport</keyword>
<reference evidence="5" key="1">
    <citation type="journal article" date="2021" name="PeerJ">
        <title>Extensive microbial diversity within the chicken gut microbiome revealed by metagenomics and culture.</title>
        <authorList>
            <person name="Gilroy R."/>
            <person name="Ravi A."/>
            <person name="Getino M."/>
            <person name="Pursley I."/>
            <person name="Horton D.L."/>
            <person name="Alikhan N.F."/>
            <person name="Baker D."/>
            <person name="Gharbi K."/>
            <person name="Hall N."/>
            <person name="Watson M."/>
            <person name="Adriaenssens E.M."/>
            <person name="Foster-Nyarko E."/>
            <person name="Jarju S."/>
            <person name="Secka A."/>
            <person name="Antonio M."/>
            <person name="Oren A."/>
            <person name="Chaudhuri R.R."/>
            <person name="La Ragione R."/>
            <person name="Hildebrand F."/>
            <person name="Pallen M.J."/>
        </authorList>
    </citation>
    <scope>NUCLEOTIDE SEQUENCE</scope>
    <source>
        <strain evidence="5">2239</strain>
    </source>
</reference>
<comment type="caution">
    <text evidence="5">The sequence shown here is derived from an EMBL/GenBank/DDBJ whole genome shotgun (WGS) entry which is preliminary data.</text>
</comment>
<sequence>MIVTNRMLSILNYVMHSSVQLHINDLANLYAVSHRVIYYDLEMLQELLQQSGCPVDLRVDNGAVSCEGKSTDWRACLRKVIEEQCENVLYTPEERQEHILWRLLCGHPVRLAALMEELDVSKTTISNDLEVLKKGTGAFQITLNATTASGFRLSGDETNVCLYAQAMLLQLMEANNVVGRLHAEQLLEMQRPYCFYQSEGISYQQAERIAGRVLHEQGFAYRMAGNCALMALICLLRRGQDHTPGAKEAKLLAGTEAAAAAREMAEKIDSMLDPTQERPALFWPLALALLGAGSDYENALYLNRHIDWRVLAANFASEVCAKFHGEVTPRLISFIRDELFQIFLGCEEPLRVWDDHIVLSLRTEYAALYDIVQQKSEVLAQAFGRPLTERQLVDLMMGFLELYEKSEPQAPRKPKVLVVCNSGSVVSRLMSNKLQLFLDIEVVDTISAFEVPEYLRERQVDHIVTTVPLVSEKVPCMFVNALLTEADLKNLWSVFPQRKVRYADAQSAAGSNSTFLNQMAYLSEVEHAVGEHKATDAPLRLADLVEPENILLDAVFGSLAEAVHAGCTMLETSGYTEAEYTRTVEQAVEHSARFMFIGPDMIMPHSIAGRYVKRTGISIVRLKTPLSLEDSGAQVRWILTLCTLSKTSHLNALVQLAHLIGSEQAMEAMNRAETKQELLTLLQEAE</sequence>
<dbReference type="AlphaFoldDB" id="A0A9D2AEQ0"/>
<dbReference type="PANTHER" id="PTHR30185">
    <property type="entry name" value="CRYPTIC BETA-GLUCOSIDE BGL OPERON ANTITERMINATOR"/>
    <property type="match status" value="1"/>
</dbReference>
<organism evidence="5 6">
    <name type="scientific">Candidatus Allofournierella pullicola</name>
    <dbReference type="NCBI Taxonomy" id="2838596"/>
    <lineage>
        <taxon>Bacteria</taxon>
        <taxon>Bacillati</taxon>
        <taxon>Bacillota</taxon>
        <taxon>Clostridia</taxon>
        <taxon>Eubacteriales</taxon>
        <taxon>Oscillospiraceae</taxon>
        <taxon>Allofournierella</taxon>
    </lineage>
</organism>
<dbReference type="EMBL" id="DXFW01000024">
    <property type="protein sequence ID" value="HIX06102.1"/>
    <property type="molecule type" value="Genomic_DNA"/>
</dbReference>
<dbReference type="InterPro" id="IPR036388">
    <property type="entry name" value="WH-like_DNA-bd_sf"/>
</dbReference>
<evidence type="ECO:0000259" key="4">
    <source>
        <dbReference type="PROSITE" id="PS51094"/>
    </source>
</evidence>
<dbReference type="InterPro" id="IPR036390">
    <property type="entry name" value="WH_DNA-bd_sf"/>
</dbReference>
<evidence type="ECO:0000313" key="6">
    <source>
        <dbReference type="Proteomes" id="UP000824193"/>
    </source>
</evidence>
<dbReference type="InterPro" id="IPR013196">
    <property type="entry name" value="HTH_11"/>
</dbReference>
<gene>
    <name evidence="5" type="ORF">H9865_08400</name>
</gene>
<dbReference type="Gene3D" id="3.40.930.10">
    <property type="entry name" value="Mannitol-specific EII, Chain A"/>
    <property type="match status" value="1"/>
</dbReference>
<accession>A0A9D2AEQ0</accession>
<dbReference type="SUPFAM" id="SSF52794">
    <property type="entry name" value="PTS system IIB component-like"/>
    <property type="match status" value="1"/>
</dbReference>
<keyword evidence="3" id="KW-0804">Transcription</keyword>
<dbReference type="Gene3D" id="3.40.50.2300">
    <property type="match status" value="1"/>
</dbReference>
<name>A0A9D2AEQ0_9FIRM</name>
<dbReference type="InterPro" id="IPR016152">
    <property type="entry name" value="PTrfase/Anion_transptr"/>
</dbReference>
<dbReference type="PROSITE" id="PS51094">
    <property type="entry name" value="PTS_EIIA_TYPE_2"/>
    <property type="match status" value="1"/>
</dbReference>
<evidence type="ECO:0000256" key="2">
    <source>
        <dbReference type="ARBA" id="ARBA00023015"/>
    </source>
</evidence>
<dbReference type="InterPro" id="IPR036095">
    <property type="entry name" value="PTS_EIIB-like_sf"/>
</dbReference>
<reference evidence="5" key="2">
    <citation type="submission" date="2021-04" db="EMBL/GenBank/DDBJ databases">
        <authorList>
            <person name="Gilroy R."/>
        </authorList>
    </citation>
    <scope>NUCLEOTIDE SEQUENCE</scope>
    <source>
        <strain evidence="5">2239</strain>
    </source>
</reference>
<dbReference type="CDD" id="cd05568">
    <property type="entry name" value="PTS_IIB_bgl_like"/>
    <property type="match status" value="1"/>
</dbReference>
<dbReference type="Pfam" id="PF00359">
    <property type="entry name" value="PTS_EIIA_2"/>
    <property type="match status" value="1"/>
</dbReference>